<dbReference type="AlphaFoldDB" id="A0AAD9WPW8"/>
<dbReference type="PANTHER" id="PTHR31973:SF187">
    <property type="entry name" value="MUTATOR TRANSPOSASE MUDRA PROTEIN"/>
    <property type="match status" value="1"/>
</dbReference>
<evidence type="ECO:0000313" key="5">
    <source>
        <dbReference type="Proteomes" id="UP001280121"/>
    </source>
</evidence>
<dbReference type="GO" id="GO:0004803">
    <property type="term" value="F:transposase activity"/>
    <property type="evidence" value="ECO:0007669"/>
    <property type="project" value="InterPro"/>
</dbReference>
<dbReference type="Pfam" id="PF00872">
    <property type="entry name" value="Transposase_mut"/>
    <property type="match status" value="1"/>
</dbReference>
<dbReference type="PANTHER" id="PTHR31973">
    <property type="entry name" value="POLYPROTEIN, PUTATIVE-RELATED"/>
    <property type="match status" value="1"/>
</dbReference>
<protein>
    <recommendedName>
        <fullName evidence="6">MULE transposase domain-containing protein</fullName>
    </recommendedName>
</protein>
<reference evidence="4" key="1">
    <citation type="journal article" date="2023" name="Plant J.">
        <title>Genome sequences and population genomics provide insights into the demographic history, inbreeding, and mutation load of two 'living fossil' tree species of Dipteronia.</title>
        <authorList>
            <person name="Feng Y."/>
            <person name="Comes H.P."/>
            <person name="Chen J."/>
            <person name="Zhu S."/>
            <person name="Lu R."/>
            <person name="Zhang X."/>
            <person name="Li P."/>
            <person name="Qiu J."/>
            <person name="Olsen K.M."/>
            <person name="Qiu Y."/>
        </authorList>
    </citation>
    <scope>NUCLEOTIDE SEQUENCE</scope>
    <source>
        <strain evidence="4">KIB01</strain>
    </source>
</reference>
<keyword evidence="2" id="KW-0238">DNA-binding</keyword>
<gene>
    <name evidence="4" type="ORF">Ddye_025760</name>
</gene>
<comment type="caution">
    <text evidence="4">The sequence shown here is derived from an EMBL/GenBank/DDBJ whole genome shotgun (WGS) entry which is preliminary data.</text>
</comment>
<evidence type="ECO:0000256" key="2">
    <source>
        <dbReference type="ARBA" id="ARBA00023125"/>
    </source>
</evidence>
<evidence type="ECO:0000256" key="3">
    <source>
        <dbReference type="ARBA" id="ARBA00023172"/>
    </source>
</evidence>
<name>A0AAD9WPW8_9ROSI</name>
<accession>A0AAD9WPW8</accession>
<dbReference type="GO" id="GO:0006313">
    <property type="term" value="P:DNA transposition"/>
    <property type="evidence" value="ECO:0007669"/>
    <property type="project" value="InterPro"/>
</dbReference>
<keyword evidence="5" id="KW-1185">Reference proteome</keyword>
<proteinExistence type="predicted"/>
<dbReference type="Proteomes" id="UP001280121">
    <property type="component" value="Unassembled WGS sequence"/>
</dbReference>
<evidence type="ECO:0000313" key="4">
    <source>
        <dbReference type="EMBL" id="KAK2637965.1"/>
    </source>
</evidence>
<keyword evidence="3" id="KW-0233">DNA recombination</keyword>
<organism evidence="4 5">
    <name type="scientific">Dipteronia dyeriana</name>
    <dbReference type="NCBI Taxonomy" id="168575"/>
    <lineage>
        <taxon>Eukaryota</taxon>
        <taxon>Viridiplantae</taxon>
        <taxon>Streptophyta</taxon>
        <taxon>Embryophyta</taxon>
        <taxon>Tracheophyta</taxon>
        <taxon>Spermatophyta</taxon>
        <taxon>Magnoliopsida</taxon>
        <taxon>eudicotyledons</taxon>
        <taxon>Gunneridae</taxon>
        <taxon>Pentapetalae</taxon>
        <taxon>rosids</taxon>
        <taxon>malvids</taxon>
        <taxon>Sapindales</taxon>
        <taxon>Sapindaceae</taxon>
        <taxon>Hippocastanoideae</taxon>
        <taxon>Acereae</taxon>
        <taxon>Dipteronia</taxon>
    </lineage>
</organism>
<dbReference type="EMBL" id="JANJYI010000008">
    <property type="protein sequence ID" value="KAK2637965.1"/>
    <property type="molecule type" value="Genomic_DNA"/>
</dbReference>
<keyword evidence="1" id="KW-0815">Transposition</keyword>
<dbReference type="GO" id="GO:0003677">
    <property type="term" value="F:DNA binding"/>
    <property type="evidence" value="ECO:0007669"/>
    <property type="project" value="UniProtKB-KW"/>
</dbReference>
<evidence type="ECO:0008006" key="6">
    <source>
        <dbReference type="Google" id="ProtNLM"/>
    </source>
</evidence>
<dbReference type="InterPro" id="IPR001207">
    <property type="entry name" value="Transposase_mutator"/>
</dbReference>
<sequence>MTYEELVSIMQTVVKYDMNKYVSDLQSISIVPGTTCHTFIRNDDDVLFMLGEDTVIHRVCISLIERAAGDVIAKDISALADHGHIVGLQLDEDFGYQIEMNDGQYNHQYNEMYNDMNNKQNNEPNVRPIHEVAIKVNLYPVDNVANNEEDEEPFQKERHARRVHRCSSTLVYIAGTFEVRPNVTLADSENATTWVIPGAKSYSFGMGGSRNFVEDEPTSMIYKGSNKKTLHLVCLMDNWTWKLRAVRRDEATYFEVKSFVNKHTCPLEEIHRRHRQASAIIIREVVAPRLQQQDGRLIRLKDIIVDMKIMYGIQIMCSKAHQALQYALSLAYGTYEETFQLLSSFGYVLEQQNPRTITDLQSDKDGVLSHIDVLVFISDRHASIEVEISKVFPYATHTICVRHFYENIKKRYHKKDVTAIMDKAARAYTELQYNWHMEELRNLHPNVYDYVIDTGPHKWSYVHYHGRRYRVMTTDAAECINSCLKFTRKLSMLTLAEVIRNMLQR</sequence>
<evidence type="ECO:0000256" key="1">
    <source>
        <dbReference type="ARBA" id="ARBA00022578"/>
    </source>
</evidence>